<dbReference type="Pfam" id="PF02653">
    <property type="entry name" value="BPD_transp_2"/>
    <property type="match status" value="1"/>
</dbReference>
<evidence type="ECO:0000313" key="7">
    <source>
        <dbReference type="EMBL" id="MWV43218.1"/>
    </source>
</evidence>
<evidence type="ECO:0000256" key="1">
    <source>
        <dbReference type="ARBA" id="ARBA00004651"/>
    </source>
</evidence>
<accession>A0A7X3IFZ2</accession>
<evidence type="ECO:0000313" key="8">
    <source>
        <dbReference type="Proteomes" id="UP000460318"/>
    </source>
</evidence>
<dbReference type="EMBL" id="WUBI01000001">
    <property type="protein sequence ID" value="MWV43218.1"/>
    <property type="molecule type" value="Genomic_DNA"/>
</dbReference>
<name>A0A7X3IFZ2_9BACL</name>
<evidence type="ECO:0000256" key="6">
    <source>
        <dbReference type="SAM" id="Phobius"/>
    </source>
</evidence>
<protein>
    <submittedName>
        <fullName evidence="7">ABC transporter permease</fullName>
    </submittedName>
</protein>
<dbReference type="AlphaFoldDB" id="A0A7X3IFZ2"/>
<keyword evidence="8" id="KW-1185">Reference proteome</keyword>
<dbReference type="InterPro" id="IPR001851">
    <property type="entry name" value="ABC_transp_permease"/>
</dbReference>
<keyword evidence="3 6" id="KW-0812">Transmembrane</keyword>
<feature type="transmembrane region" description="Helical" evidence="6">
    <location>
        <begin position="73"/>
        <end position="93"/>
    </location>
</feature>
<keyword evidence="4 6" id="KW-1133">Transmembrane helix</keyword>
<evidence type="ECO:0000256" key="4">
    <source>
        <dbReference type="ARBA" id="ARBA00022989"/>
    </source>
</evidence>
<evidence type="ECO:0000256" key="2">
    <source>
        <dbReference type="ARBA" id="ARBA00022475"/>
    </source>
</evidence>
<dbReference type="PANTHER" id="PTHR32196">
    <property type="entry name" value="ABC TRANSPORTER PERMEASE PROTEIN YPHD-RELATED-RELATED"/>
    <property type="match status" value="1"/>
</dbReference>
<sequence length="352" mass="37053">MRRCGRGSCKQDEGGFRVKLHSTQSAAAGGQQVKKTGTKGAARQKILAFASLIILILVFSLLSGNFFRFDNLVGIMLSTAVIGVLALGSTFVIITGGIDLSVGTVMTFSSVMAGVFITYWNGPIYLGVIGGILAGSLCGLVSGLMIAKMKIPPFIATLAVMMITKGLSLIISGTKPIYFTDKPLFNQLTMGSIRGLEIPNAVWIFLIASVIASFILTKTIIGRYNFALGSNEEAARLSGVNTVLWKVVIYVITGTFSGIAGIMMASRLNSAQPALGSGYELEAIAAVVIGGTSLSGGMGSILGTVIGALIMSVLTNGLRILSVAQEWQTVIVGLVIILAVYMDILRRRKNKS</sequence>
<dbReference type="PANTHER" id="PTHR32196:SF72">
    <property type="entry name" value="RIBOSE IMPORT PERMEASE PROTEIN RBSC"/>
    <property type="match status" value="1"/>
</dbReference>
<evidence type="ECO:0000256" key="5">
    <source>
        <dbReference type="ARBA" id="ARBA00023136"/>
    </source>
</evidence>
<comment type="caution">
    <text evidence="7">The sequence shown here is derived from an EMBL/GenBank/DDBJ whole genome shotgun (WGS) entry which is preliminary data.</text>
</comment>
<feature type="transmembrane region" description="Helical" evidence="6">
    <location>
        <begin position="46"/>
        <end position="67"/>
    </location>
</feature>
<comment type="subcellular location">
    <subcellularLocation>
        <location evidence="1">Cell membrane</location>
        <topology evidence="1">Multi-pass membrane protein</topology>
    </subcellularLocation>
</comment>
<dbReference type="GO" id="GO:0005886">
    <property type="term" value="C:plasma membrane"/>
    <property type="evidence" value="ECO:0007669"/>
    <property type="project" value="UniProtKB-SubCell"/>
</dbReference>
<keyword evidence="2" id="KW-1003">Cell membrane</keyword>
<feature type="transmembrane region" description="Helical" evidence="6">
    <location>
        <begin position="126"/>
        <end position="147"/>
    </location>
</feature>
<feature type="transmembrane region" description="Helical" evidence="6">
    <location>
        <begin position="154"/>
        <end position="178"/>
    </location>
</feature>
<reference evidence="7 8" key="1">
    <citation type="submission" date="2019-12" db="EMBL/GenBank/DDBJ databases">
        <title>Paenibacillus sp. nov., an endophytic bacterium isolated from the stem of Dendrobium.</title>
        <authorList>
            <person name="Zhao R."/>
        </authorList>
    </citation>
    <scope>NUCLEOTIDE SEQUENCE [LARGE SCALE GENOMIC DNA]</scope>
    <source>
        <strain evidence="7 8">HJL G12</strain>
    </source>
</reference>
<feature type="transmembrane region" description="Helical" evidence="6">
    <location>
        <begin position="100"/>
        <end position="120"/>
    </location>
</feature>
<dbReference type="Proteomes" id="UP000460318">
    <property type="component" value="Unassembled WGS sequence"/>
</dbReference>
<proteinExistence type="predicted"/>
<feature type="transmembrane region" description="Helical" evidence="6">
    <location>
        <begin position="327"/>
        <end position="345"/>
    </location>
</feature>
<feature type="transmembrane region" description="Helical" evidence="6">
    <location>
        <begin position="243"/>
        <end position="265"/>
    </location>
</feature>
<feature type="transmembrane region" description="Helical" evidence="6">
    <location>
        <begin position="198"/>
        <end position="222"/>
    </location>
</feature>
<organism evidence="7 8">
    <name type="scientific">Paenibacillus dendrobii</name>
    <dbReference type="NCBI Taxonomy" id="2691084"/>
    <lineage>
        <taxon>Bacteria</taxon>
        <taxon>Bacillati</taxon>
        <taxon>Bacillota</taxon>
        <taxon>Bacilli</taxon>
        <taxon>Bacillales</taxon>
        <taxon>Paenibacillaceae</taxon>
        <taxon>Paenibacillus</taxon>
    </lineage>
</organism>
<dbReference type="GO" id="GO:0022857">
    <property type="term" value="F:transmembrane transporter activity"/>
    <property type="evidence" value="ECO:0007669"/>
    <property type="project" value="InterPro"/>
</dbReference>
<keyword evidence="5 6" id="KW-0472">Membrane</keyword>
<gene>
    <name evidence="7" type="ORF">GRF59_06200</name>
</gene>
<dbReference type="CDD" id="cd06579">
    <property type="entry name" value="TM_PBP1_transp_AraH_like"/>
    <property type="match status" value="1"/>
</dbReference>
<evidence type="ECO:0000256" key="3">
    <source>
        <dbReference type="ARBA" id="ARBA00022692"/>
    </source>
</evidence>